<organism evidence="1">
    <name type="scientific">Rhizophora mucronata</name>
    <name type="common">Asiatic mangrove</name>
    <dbReference type="NCBI Taxonomy" id="61149"/>
    <lineage>
        <taxon>Eukaryota</taxon>
        <taxon>Viridiplantae</taxon>
        <taxon>Streptophyta</taxon>
        <taxon>Embryophyta</taxon>
        <taxon>Tracheophyta</taxon>
        <taxon>Spermatophyta</taxon>
        <taxon>Magnoliopsida</taxon>
        <taxon>eudicotyledons</taxon>
        <taxon>Gunneridae</taxon>
        <taxon>Pentapetalae</taxon>
        <taxon>rosids</taxon>
        <taxon>fabids</taxon>
        <taxon>Malpighiales</taxon>
        <taxon>Rhizophoraceae</taxon>
        <taxon>Rhizophora</taxon>
    </lineage>
</organism>
<name>A0A2P2N2Q3_RHIMU</name>
<accession>A0A2P2N2Q3</accession>
<proteinExistence type="predicted"/>
<dbReference type="EMBL" id="GGEC01056261">
    <property type="protein sequence ID" value="MBX36745.1"/>
    <property type="molecule type" value="Transcribed_RNA"/>
</dbReference>
<reference evidence="1" key="1">
    <citation type="submission" date="2018-02" db="EMBL/GenBank/DDBJ databases">
        <title>Rhizophora mucronata_Transcriptome.</title>
        <authorList>
            <person name="Meera S.P."/>
            <person name="Sreeshan A."/>
            <person name="Augustine A."/>
        </authorList>
    </citation>
    <scope>NUCLEOTIDE SEQUENCE</scope>
    <source>
        <tissue evidence="1">Leaf</tissue>
    </source>
</reference>
<dbReference type="AlphaFoldDB" id="A0A2P2N2Q3"/>
<sequence length="25" mass="3025">MLLMEFISVILFQIYILHSSHLDNF</sequence>
<protein>
    <submittedName>
        <fullName evidence="1">Uncharacterized protein</fullName>
    </submittedName>
</protein>
<evidence type="ECO:0000313" key="1">
    <source>
        <dbReference type="EMBL" id="MBX36745.1"/>
    </source>
</evidence>